<dbReference type="AlphaFoldDB" id="A0A919LAX3"/>
<dbReference type="Proteomes" id="UP000600026">
    <property type="component" value="Unassembled WGS sequence"/>
</dbReference>
<evidence type="ECO:0000313" key="3">
    <source>
        <dbReference type="Proteomes" id="UP000600026"/>
    </source>
</evidence>
<name>A0A919LAX3_9ACTN</name>
<evidence type="ECO:0000313" key="2">
    <source>
        <dbReference type="EMBL" id="GHI83270.1"/>
    </source>
</evidence>
<gene>
    <name evidence="2" type="ORF">Sxan_06340</name>
</gene>
<evidence type="ECO:0000256" key="1">
    <source>
        <dbReference type="SAM" id="MobiDB-lite"/>
    </source>
</evidence>
<organism evidence="2 3">
    <name type="scientific">Streptomyces xanthophaeus</name>
    <dbReference type="NCBI Taxonomy" id="67385"/>
    <lineage>
        <taxon>Bacteria</taxon>
        <taxon>Bacillati</taxon>
        <taxon>Actinomycetota</taxon>
        <taxon>Actinomycetes</taxon>
        <taxon>Kitasatosporales</taxon>
        <taxon>Streptomycetaceae</taxon>
        <taxon>Streptomyces</taxon>
    </lineage>
</organism>
<comment type="caution">
    <text evidence="2">The sequence shown here is derived from an EMBL/GenBank/DDBJ whole genome shotgun (WGS) entry which is preliminary data.</text>
</comment>
<sequence length="69" mass="7066">MALVLGAYPARPTSDGAGREPRGGGHPFGPGRVSTHESLAARHCLRVYGGNVPSGMSADEVDSCVDVES</sequence>
<proteinExistence type="predicted"/>
<protein>
    <submittedName>
        <fullName evidence="2">Uncharacterized protein</fullName>
    </submittedName>
</protein>
<dbReference type="EMBL" id="BNEE01000004">
    <property type="protein sequence ID" value="GHI83270.1"/>
    <property type="molecule type" value="Genomic_DNA"/>
</dbReference>
<keyword evidence="3" id="KW-1185">Reference proteome</keyword>
<reference evidence="2" key="1">
    <citation type="submission" date="2020-09" db="EMBL/GenBank/DDBJ databases">
        <title>Whole genome shotgun sequence of Streptomyces xanthophaeus NBRC 12829.</title>
        <authorList>
            <person name="Komaki H."/>
            <person name="Tamura T."/>
        </authorList>
    </citation>
    <scope>NUCLEOTIDE SEQUENCE</scope>
    <source>
        <strain evidence="2">NBRC 12829</strain>
    </source>
</reference>
<accession>A0A919LAX3</accession>
<feature type="region of interest" description="Disordered" evidence="1">
    <location>
        <begin position="1"/>
        <end position="34"/>
    </location>
</feature>